<comment type="caution">
    <text evidence="5">Lacks conserved residue(s) required for the propagation of feature annotation.</text>
</comment>
<evidence type="ECO:0000256" key="3">
    <source>
        <dbReference type="ARBA" id="ARBA00023054"/>
    </source>
</evidence>
<dbReference type="GO" id="GO:0008017">
    <property type="term" value="F:microtubule binding"/>
    <property type="evidence" value="ECO:0007669"/>
    <property type="project" value="InterPro"/>
</dbReference>
<keyword evidence="9" id="KW-1185">Reference proteome</keyword>
<accession>A0A0R3X194</accession>
<dbReference type="WBParaSite" id="TTAC_0000695601-mRNA-1">
    <property type="protein sequence ID" value="TTAC_0000695601-mRNA-1"/>
    <property type="gene ID" value="TTAC_0000695601"/>
</dbReference>
<dbReference type="OrthoDB" id="3176171at2759"/>
<name>A0A0R3X194_HYDTA</name>
<dbReference type="PRINTS" id="PR00380">
    <property type="entry name" value="KINESINHEAVY"/>
</dbReference>
<evidence type="ECO:0000256" key="5">
    <source>
        <dbReference type="PROSITE-ProRule" id="PRU00283"/>
    </source>
</evidence>
<dbReference type="InterPro" id="IPR027417">
    <property type="entry name" value="P-loop_NTPase"/>
</dbReference>
<dbReference type="EMBL" id="UYWX01020334">
    <property type="protein sequence ID" value="VDM31231.1"/>
    <property type="molecule type" value="Genomic_DNA"/>
</dbReference>
<keyword evidence="1" id="KW-0547">Nucleotide-binding</keyword>
<dbReference type="SMART" id="SM00129">
    <property type="entry name" value="KISc"/>
    <property type="match status" value="1"/>
</dbReference>
<keyword evidence="2" id="KW-0067">ATP-binding</keyword>
<dbReference type="SUPFAM" id="SSF52540">
    <property type="entry name" value="P-loop containing nucleoside triphosphate hydrolases"/>
    <property type="match status" value="1"/>
</dbReference>
<evidence type="ECO:0000256" key="6">
    <source>
        <dbReference type="SAM" id="Coils"/>
    </source>
</evidence>
<sequence>MIEIYNEKVRDLLSLESKCSGGLPVRQTAGEGFFVQGLKIVPVGSYRDIEERMKQGTANRTIAATNMNATSSRAHTLVCISFDQIMSENGVTKRLSSAINFVDLAGSERADSTGAVGDRLKEGANINRSLSVLANVISALVEKKKVVPYRESVLTKLLQNALGGNSKTVMIAALSPADINYAETLSTLRYADRARQIKTNAVVNDKLQDSVIKELMAENERLRRRLEEMMKASEVVSPPGMSSEGSRPFSYIFIHWSTRVERARLQEEVRVEIMAQLENNREQLENQDRSVFRKKLEEARKEVTVVKVPVEGRQNPKAPSQCPFLSNLNEDPQLSGVIIHYLDADKIVVRREGTRGSHRPRKRTTNKDGKTTAFIWLKGLNIQDKHATFKRLADGRMKVLADANSIHNTKVNGTILTTARILRPMDRILFGSYHLYVYHNDAEKCEDVPDCVDWDFAQRELAESAGIDQLNKTMDKNDRCALQQQLIELLPMVQEVNAIALEMNKCRAFEIVLLPALLQQTTYGQHKTPRIVIQMKCSKTGHTWMWDRGKFLNRRFLIQEIYQAFDSAEGKYNPVRQEDDPFWEPLEPLLVGFTPAFLQSLAYGLDYTDCLQISDLDGRAIGEVSVSLQPCLPSGSVPAPNSSEYLFVDNPQKLLGRPFHFKVGVTEISLPEPLKGKGTTLRYRVFKEEKETVVRLDATTCSGDDGKITLSHSRQITFKNVSAEQLTYLEKDCIAFLIFVDQGNMEMPDVQLPNAEDVTPSIRRGSIAVLHSADKRFRMLQEAHKRDNQLKVSSVTHCNAIGRLGEKHSS</sequence>
<protein>
    <submittedName>
        <fullName evidence="10">Kinesin motor domain-containing protein</fullName>
    </submittedName>
</protein>
<evidence type="ECO:0000256" key="1">
    <source>
        <dbReference type="ARBA" id="ARBA00022741"/>
    </source>
</evidence>
<dbReference type="STRING" id="6205.A0A0R3X194"/>
<dbReference type="Gene3D" id="3.40.850.10">
    <property type="entry name" value="Kinesin motor domain"/>
    <property type="match status" value="1"/>
</dbReference>
<keyword evidence="4" id="KW-0505">Motor protein</keyword>
<dbReference type="GO" id="GO:0007018">
    <property type="term" value="P:microtubule-based movement"/>
    <property type="evidence" value="ECO:0007669"/>
    <property type="project" value="InterPro"/>
</dbReference>
<evidence type="ECO:0000259" key="7">
    <source>
        <dbReference type="PROSITE" id="PS50067"/>
    </source>
</evidence>
<dbReference type="Pfam" id="PF00225">
    <property type="entry name" value="Kinesin"/>
    <property type="match status" value="1"/>
</dbReference>
<evidence type="ECO:0000256" key="4">
    <source>
        <dbReference type="ARBA" id="ARBA00023175"/>
    </source>
</evidence>
<dbReference type="InterPro" id="IPR008984">
    <property type="entry name" value="SMAD_FHA_dom_sf"/>
</dbReference>
<evidence type="ECO:0000256" key="2">
    <source>
        <dbReference type="ARBA" id="ARBA00022840"/>
    </source>
</evidence>
<dbReference type="Gene3D" id="2.60.200.20">
    <property type="match status" value="1"/>
</dbReference>
<dbReference type="GO" id="GO:0003777">
    <property type="term" value="F:microtubule motor activity"/>
    <property type="evidence" value="ECO:0007669"/>
    <property type="project" value="InterPro"/>
</dbReference>
<dbReference type="PROSITE" id="PS50067">
    <property type="entry name" value="KINESIN_MOTOR_2"/>
    <property type="match status" value="1"/>
</dbReference>
<dbReference type="SUPFAM" id="SSF49879">
    <property type="entry name" value="SMAD/FHA domain"/>
    <property type="match status" value="1"/>
</dbReference>
<dbReference type="InterPro" id="IPR036961">
    <property type="entry name" value="Kinesin_motor_dom_sf"/>
</dbReference>
<comment type="similarity">
    <text evidence="5">Belongs to the TRAFAC class myosin-kinesin ATPase superfamily. Kinesin family.</text>
</comment>
<evidence type="ECO:0000313" key="8">
    <source>
        <dbReference type="EMBL" id="VDM31231.1"/>
    </source>
</evidence>
<feature type="domain" description="Kinesin motor" evidence="7">
    <location>
        <begin position="1"/>
        <end position="197"/>
    </location>
</feature>
<organism evidence="10">
    <name type="scientific">Hydatigena taeniaeformis</name>
    <name type="common">Feline tapeworm</name>
    <name type="synonym">Taenia taeniaeformis</name>
    <dbReference type="NCBI Taxonomy" id="6205"/>
    <lineage>
        <taxon>Eukaryota</taxon>
        <taxon>Metazoa</taxon>
        <taxon>Spiralia</taxon>
        <taxon>Lophotrochozoa</taxon>
        <taxon>Platyhelminthes</taxon>
        <taxon>Cestoda</taxon>
        <taxon>Eucestoda</taxon>
        <taxon>Cyclophyllidea</taxon>
        <taxon>Taeniidae</taxon>
        <taxon>Hydatigera</taxon>
    </lineage>
</organism>
<reference evidence="8 9" key="2">
    <citation type="submission" date="2018-11" db="EMBL/GenBank/DDBJ databases">
        <authorList>
            <consortium name="Pathogen Informatics"/>
        </authorList>
    </citation>
    <scope>NUCLEOTIDE SEQUENCE [LARGE SCALE GENOMIC DNA]</scope>
</reference>
<feature type="coiled-coil region" evidence="6">
    <location>
        <begin position="267"/>
        <end position="294"/>
    </location>
</feature>
<dbReference type="PANTHER" id="PTHR47117">
    <property type="entry name" value="STAR-RELATED LIPID TRANSFER PROTEIN 9"/>
    <property type="match status" value="1"/>
</dbReference>
<reference evidence="10" key="1">
    <citation type="submission" date="2017-02" db="UniProtKB">
        <authorList>
            <consortium name="WormBaseParasite"/>
        </authorList>
    </citation>
    <scope>IDENTIFICATION</scope>
</reference>
<dbReference type="GO" id="GO:0005524">
    <property type="term" value="F:ATP binding"/>
    <property type="evidence" value="ECO:0007669"/>
    <property type="project" value="UniProtKB-KW"/>
</dbReference>
<evidence type="ECO:0000313" key="10">
    <source>
        <dbReference type="WBParaSite" id="TTAC_0000695601-mRNA-1"/>
    </source>
</evidence>
<dbReference type="AlphaFoldDB" id="A0A0R3X194"/>
<dbReference type="Proteomes" id="UP000274429">
    <property type="component" value="Unassembled WGS sequence"/>
</dbReference>
<keyword evidence="3 6" id="KW-0175">Coiled coil</keyword>
<gene>
    <name evidence="8" type="ORF">TTAC_LOCUS6941</name>
</gene>
<evidence type="ECO:0000313" key="9">
    <source>
        <dbReference type="Proteomes" id="UP000274429"/>
    </source>
</evidence>
<proteinExistence type="inferred from homology"/>
<dbReference type="InterPro" id="IPR001752">
    <property type="entry name" value="Kinesin_motor_dom"/>
</dbReference>